<proteinExistence type="predicted"/>
<evidence type="ECO:0000313" key="1">
    <source>
        <dbReference type="EMBL" id="KAA8592105.1"/>
    </source>
</evidence>
<dbReference type="Proteomes" id="UP000327493">
    <property type="component" value="Chromosome 5"/>
</dbReference>
<keyword evidence="2" id="KW-1185">Reference proteome</keyword>
<name>A0A5J5DFH7_9PERO</name>
<gene>
    <name evidence="1" type="ORF">FQN60_017560</name>
</gene>
<protein>
    <submittedName>
        <fullName evidence="1">Uncharacterized protein</fullName>
    </submittedName>
</protein>
<dbReference type="EMBL" id="VOFY01000005">
    <property type="protein sequence ID" value="KAA8592105.1"/>
    <property type="molecule type" value="Genomic_DNA"/>
</dbReference>
<comment type="caution">
    <text evidence="1">The sequence shown here is derived from an EMBL/GenBank/DDBJ whole genome shotgun (WGS) entry which is preliminary data.</text>
</comment>
<dbReference type="AlphaFoldDB" id="A0A5J5DFH7"/>
<evidence type="ECO:0000313" key="2">
    <source>
        <dbReference type="Proteomes" id="UP000327493"/>
    </source>
</evidence>
<accession>A0A5J5DFH7</accession>
<reference evidence="1 2" key="1">
    <citation type="submission" date="2019-08" db="EMBL/GenBank/DDBJ databases">
        <title>A chromosome-level genome assembly, high-density linkage maps, and genome scans reveal the genomic architecture of hybrid incompatibilities underlying speciation via character displacement in darters (Percidae: Etheostominae).</title>
        <authorList>
            <person name="Moran R.L."/>
            <person name="Catchen J.M."/>
            <person name="Fuller R.C."/>
        </authorList>
    </citation>
    <scope>NUCLEOTIDE SEQUENCE [LARGE SCALE GENOMIC DNA]</scope>
    <source>
        <strain evidence="1">EspeVRDwgs_2016</strain>
        <tissue evidence="1">Muscle</tissue>
    </source>
</reference>
<sequence length="147" mass="16777">MLAHLSPARVKSVLALVKSVRLGRAITVKHSQRVLVIMAAASSVIPSGLLHMRALQWWLKIKGFSPRGNPFRLIRVTHKCLRALLVWKKPWFLSQGPALGAPCQGFSWERAAYMTIKYKDKETQQRDTKTHRQKPSYQSVLTWTTVM</sequence>
<organism evidence="1 2">
    <name type="scientific">Etheostoma spectabile</name>
    <name type="common">orangethroat darter</name>
    <dbReference type="NCBI Taxonomy" id="54343"/>
    <lineage>
        <taxon>Eukaryota</taxon>
        <taxon>Metazoa</taxon>
        <taxon>Chordata</taxon>
        <taxon>Craniata</taxon>
        <taxon>Vertebrata</taxon>
        <taxon>Euteleostomi</taxon>
        <taxon>Actinopterygii</taxon>
        <taxon>Neopterygii</taxon>
        <taxon>Teleostei</taxon>
        <taxon>Neoteleostei</taxon>
        <taxon>Acanthomorphata</taxon>
        <taxon>Eupercaria</taxon>
        <taxon>Perciformes</taxon>
        <taxon>Percoidei</taxon>
        <taxon>Percidae</taxon>
        <taxon>Etheostomatinae</taxon>
        <taxon>Etheostoma</taxon>
    </lineage>
</organism>